<reference evidence="1 2" key="1">
    <citation type="submission" date="2014-04" db="EMBL/GenBank/DDBJ databases">
        <authorList>
            <consortium name="DOE Joint Genome Institute"/>
            <person name="Kuo A."/>
            <person name="Kohler A."/>
            <person name="Costa M.D."/>
            <person name="Nagy L.G."/>
            <person name="Floudas D."/>
            <person name="Copeland A."/>
            <person name="Barry K.W."/>
            <person name="Cichocki N."/>
            <person name="Veneault-Fourrey C."/>
            <person name="LaButti K."/>
            <person name="Lindquist E.A."/>
            <person name="Lipzen A."/>
            <person name="Lundell T."/>
            <person name="Morin E."/>
            <person name="Murat C."/>
            <person name="Sun H."/>
            <person name="Tunlid A."/>
            <person name="Henrissat B."/>
            <person name="Grigoriev I.V."/>
            <person name="Hibbett D.S."/>
            <person name="Martin F."/>
            <person name="Nordberg H.P."/>
            <person name="Cantor M.N."/>
            <person name="Hua S.X."/>
        </authorList>
    </citation>
    <scope>NUCLEOTIDE SEQUENCE [LARGE SCALE GENOMIC DNA]</scope>
    <source>
        <strain evidence="1 2">Marx 270</strain>
    </source>
</reference>
<keyword evidence="2" id="KW-1185">Reference proteome</keyword>
<dbReference type="OrthoDB" id="10350479at2759"/>
<protein>
    <submittedName>
        <fullName evidence="1">Uncharacterized protein</fullName>
    </submittedName>
</protein>
<organism evidence="1 2">
    <name type="scientific">Pisolithus tinctorius Marx 270</name>
    <dbReference type="NCBI Taxonomy" id="870435"/>
    <lineage>
        <taxon>Eukaryota</taxon>
        <taxon>Fungi</taxon>
        <taxon>Dikarya</taxon>
        <taxon>Basidiomycota</taxon>
        <taxon>Agaricomycotina</taxon>
        <taxon>Agaricomycetes</taxon>
        <taxon>Agaricomycetidae</taxon>
        <taxon>Boletales</taxon>
        <taxon>Sclerodermatineae</taxon>
        <taxon>Pisolithaceae</taxon>
        <taxon>Pisolithus</taxon>
    </lineage>
</organism>
<evidence type="ECO:0000313" key="2">
    <source>
        <dbReference type="Proteomes" id="UP000054217"/>
    </source>
</evidence>
<gene>
    <name evidence="1" type="ORF">M404DRAFT_23239</name>
</gene>
<accession>A0A0C3P4K7</accession>
<evidence type="ECO:0000313" key="1">
    <source>
        <dbReference type="EMBL" id="KIO07985.1"/>
    </source>
</evidence>
<dbReference type="HOGENOM" id="CLU_1496826_0_0_1"/>
<dbReference type="AlphaFoldDB" id="A0A0C3P4K7"/>
<reference evidence="2" key="2">
    <citation type="submission" date="2015-01" db="EMBL/GenBank/DDBJ databases">
        <title>Evolutionary Origins and Diversification of the Mycorrhizal Mutualists.</title>
        <authorList>
            <consortium name="DOE Joint Genome Institute"/>
            <consortium name="Mycorrhizal Genomics Consortium"/>
            <person name="Kohler A."/>
            <person name="Kuo A."/>
            <person name="Nagy L.G."/>
            <person name="Floudas D."/>
            <person name="Copeland A."/>
            <person name="Barry K.W."/>
            <person name="Cichocki N."/>
            <person name="Veneault-Fourrey C."/>
            <person name="LaButti K."/>
            <person name="Lindquist E.A."/>
            <person name="Lipzen A."/>
            <person name="Lundell T."/>
            <person name="Morin E."/>
            <person name="Murat C."/>
            <person name="Riley R."/>
            <person name="Ohm R."/>
            <person name="Sun H."/>
            <person name="Tunlid A."/>
            <person name="Henrissat B."/>
            <person name="Grigoriev I.V."/>
            <person name="Hibbett D.S."/>
            <person name="Martin F."/>
        </authorList>
    </citation>
    <scope>NUCLEOTIDE SEQUENCE [LARGE SCALE GENOMIC DNA]</scope>
    <source>
        <strain evidence="2">Marx 270</strain>
    </source>
</reference>
<proteinExistence type="predicted"/>
<dbReference type="EMBL" id="KN831958">
    <property type="protein sequence ID" value="KIO07985.1"/>
    <property type="molecule type" value="Genomic_DNA"/>
</dbReference>
<dbReference type="InParanoid" id="A0A0C3P4K7"/>
<sequence>MLSNLNNFNLLAIKLHWEYQNSTRRAESPKLAAWQQEFLTLMNLISPTCNYVVGQTKLHLAGVEMAMGENYNEPIDSDMPQSPVWRKFLNSRPGFIREAINHHSVSLTKSSMLVSSSLHHRLMKHPGPSFRTLGEFGFEEIALDAVLNQHVNVILDLIAHVAQDANSGLPKEWRRASLNV</sequence>
<dbReference type="Proteomes" id="UP000054217">
    <property type="component" value="Unassembled WGS sequence"/>
</dbReference>
<name>A0A0C3P4K7_PISTI</name>